<dbReference type="PANTHER" id="PTHR23248:SF9">
    <property type="entry name" value="PHOSPHOLIPID SCRAMBLASE"/>
    <property type="match status" value="1"/>
</dbReference>
<keyword evidence="5" id="KW-1185">Reference proteome</keyword>
<dbReference type="InterPro" id="IPR005552">
    <property type="entry name" value="Scramblase"/>
</dbReference>
<dbReference type="GO" id="GO:0005886">
    <property type="term" value="C:plasma membrane"/>
    <property type="evidence" value="ECO:0007669"/>
    <property type="project" value="TreeGrafter"/>
</dbReference>
<dbReference type="EMBL" id="JAODUP010000175">
    <property type="protein sequence ID" value="KAK2158161.1"/>
    <property type="molecule type" value="Genomic_DNA"/>
</dbReference>
<evidence type="ECO:0000256" key="3">
    <source>
        <dbReference type="SAM" id="MobiDB-lite"/>
    </source>
</evidence>
<evidence type="ECO:0000256" key="1">
    <source>
        <dbReference type="ARBA" id="ARBA00005350"/>
    </source>
</evidence>
<name>A0AAD9JS10_9ANNE</name>
<dbReference type="GO" id="GO:0017128">
    <property type="term" value="F:phospholipid scramblase activity"/>
    <property type="evidence" value="ECO:0007669"/>
    <property type="project" value="InterPro"/>
</dbReference>
<comment type="caution">
    <text evidence="4">The sequence shown here is derived from an EMBL/GenBank/DDBJ whole genome shotgun (WGS) entry which is preliminary data.</text>
</comment>
<evidence type="ECO:0000313" key="4">
    <source>
        <dbReference type="EMBL" id="KAK2158161.1"/>
    </source>
</evidence>
<keyword evidence="2" id="KW-0106">Calcium</keyword>
<reference evidence="4" key="1">
    <citation type="journal article" date="2023" name="Mol. Biol. Evol.">
        <title>Third-Generation Sequencing Reveals the Adaptive Role of the Epigenome in Three Deep-Sea Polychaetes.</title>
        <authorList>
            <person name="Perez M."/>
            <person name="Aroh O."/>
            <person name="Sun Y."/>
            <person name="Lan Y."/>
            <person name="Juniper S.K."/>
            <person name="Young C.R."/>
            <person name="Angers B."/>
            <person name="Qian P.Y."/>
        </authorList>
    </citation>
    <scope>NUCLEOTIDE SEQUENCE</scope>
    <source>
        <strain evidence="4">P08H-3</strain>
    </source>
</reference>
<dbReference type="PANTHER" id="PTHR23248">
    <property type="entry name" value="PHOSPHOLIPID SCRAMBLASE-RELATED"/>
    <property type="match status" value="1"/>
</dbReference>
<dbReference type="Pfam" id="PF03803">
    <property type="entry name" value="Scramblase"/>
    <property type="match status" value="1"/>
</dbReference>
<keyword evidence="2" id="KW-0564">Palmitate</keyword>
<evidence type="ECO:0000313" key="5">
    <source>
        <dbReference type="Proteomes" id="UP001208570"/>
    </source>
</evidence>
<comment type="cofactor">
    <cofactor evidence="2">
        <name>Ca(2+)</name>
        <dbReference type="ChEBI" id="CHEBI:29108"/>
    </cofactor>
</comment>
<accession>A0AAD9JS10</accession>
<protein>
    <recommendedName>
        <fullName evidence="2">Phospholipid scramblase</fullName>
    </recommendedName>
</protein>
<evidence type="ECO:0000256" key="2">
    <source>
        <dbReference type="RuleBase" id="RU363116"/>
    </source>
</evidence>
<gene>
    <name evidence="4" type="ORF">LSH36_175g00035</name>
</gene>
<dbReference type="AlphaFoldDB" id="A0AAD9JS10"/>
<sequence>MDKKSTKPVSRPKDIPLLSKSAHNATDQTELKSPVGEGLIGLRYIDDVGSQENILRAASVDGLDLKLNPIPFEILPANDDKLEEDAQNRVVTGQPSPHGLCQPPGLEPLLDTAQVVVHMGNLRQDIIIKESAVKRMEIINETRKVLFHVEQDEEDLPTNSSFRFRIYNRSKEEVIQVYSPSSSTCMCCGASWHCMKRCRFEAMIYSPPGTVAGFVRRSRTKFVQEFQILNAAEEPLLTLRGGPQDLEIYSLDLRDELGRFSVHGWAGIMHEIRRTSSDYGMTFPIDLDVRVKAVLIGAIFAIHWLYSTKGGKKK</sequence>
<dbReference type="Proteomes" id="UP001208570">
    <property type="component" value="Unassembled WGS sequence"/>
</dbReference>
<organism evidence="4 5">
    <name type="scientific">Paralvinella palmiformis</name>
    <dbReference type="NCBI Taxonomy" id="53620"/>
    <lineage>
        <taxon>Eukaryota</taxon>
        <taxon>Metazoa</taxon>
        <taxon>Spiralia</taxon>
        <taxon>Lophotrochozoa</taxon>
        <taxon>Annelida</taxon>
        <taxon>Polychaeta</taxon>
        <taxon>Sedentaria</taxon>
        <taxon>Canalipalpata</taxon>
        <taxon>Terebellida</taxon>
        <taxon>Terebelliformia</taxon>
        <taxon>Alvinellidae</taxon>
        <taxon>Paralvinella</taxon>
    </lineage>
</organism>
<proteinExistence type="inferred from homology"/>
<feature type="region of interest" description="Disordered" evidence="3">
    <location>
        <begin position="1"/>
        <end position="30"/>
    </location>
</feature>
<keyword evidence="2" id="KW-0449">Lipoprotein</keyword>
<comment type="function">
    <text evidence="2">May mediate accelerated ATP-independent bidirectional transbilayer migration of phospholipids upon binding calcium ions that results in a loss of phospholipid asymmetry in the plasma membrane.</text>
</comment>
<comment type="similarity">
    <text evidence="1 2">Belongs to the phospholipid scramblase family.</text>
</comment>